<gene>
    <name evidence="3" type="ORF">GQ43DRAFT_214227</name>
</gene>
<dbReference type="GO" id="GO:0005096">
    <property type="term" value="F:GTPase activator activity"/>
    <property type="evidence" value="ECO:0007669"/>
    <property type="project" value="InterPro"/>
</dbReference>
<dbReference type="GO" id="GO:1904263">
    <property type="term" value="P:positive regulation of TORC1 signaling"/>
    <property type="evidence" value="ECO:0007669"/>
    <property type="project" value="TreeGrafter"/>
</dbReference>
<dbReference type="InterPro" id="IPR037521">
    <property type="entry name" value="FLCN/SMCR8_DENN"/>
</dbReference>
<organism evidence="3 4">
    <name type="scientific">Delitschia confertaspora ATCC 74209</name>
    <dbReference type="NCBI Taxonomy" id="1513339"/>
    <lineage>
        <taxon>Eukaryota</taxon>
        <taxon>Fungi</taxon>
        <taxon>Dikarya</taxon>
        <taxon>Ascomycota</taxon>
        <taxon>Pezizomycotina</taxon>
        <taxon>Dothideomycetes</taxon>
        <taxon>Pleosporomycetidae</taxon>
        <taxon>Pleosporales</taxon>
        <taxon>Delitschiaceae</taxon>
        <taxon>Delitschia</taxon>
    </lineage>
</organism>
<keyword evidence="4" id="KW-1185">Reference proteome</keyword>
<dbReference type="PROSITE" id="PS51834">
    <property type="entry name" value="DENN_FLCN_SMCR8"/>
    <property type="match status" value="1"/>
</dbReference>
<dbReference type="InterPro" id="IPR021713">
    <property type="entry name" value="Folliculin"/>
</dbReference>
<evidence type="ECO:0000256" key="1">
    <source>
        <dbReference type="SAM" id="MobiDB-lite"/>
    </source>
</evidence>
<dbReference type="PANTHER" id="PTHR31441:SF2">
    <property type="entry name" value="FOLLICULIN"/>
    <property type="match status" value="1"/>
</dbReference>
<comment type="caution">
    <text evidence="3">The sequence shown here is derived from an EMBL/GenBank/DDBJ whole genome shotgun (WGS) entry which is preliminary data.</text>
</comment>
<feature type="compositionally biased region" description="Polar residues" evidence="1">
    <location>
        <begin position="175"/>
        <end position="186"/>
    </location>
</feature>
<dbReference type="Pfam" id="PF11704">
    <property type="entry name" value="Folliculin"/>
    <property type="match status" value="1"/>
</dbReference>
<evidence type="ECO:0000313" key="4">
    <source>
        <dbReference type="Proteomes" id="UP000799536"/>
    </source>
</evidence>
<feature type="region of interest" description="Disordered" evidence="1">
    <location>
        <begin position="67"/>
        <end position="88"/>
    </location>
</feature>
<evidence type="ECO:0000259" key="2">
    <source>
        <dbReference type="PROSITE" id="PS51834"/>
    </source>
</evidence>
<dbReference type="OrthoDB" id="5599713at2759"/>
<feature type="domain" description="UDENN FLCN/SMCR8-type" evidence="2">
    <location>
        <begin position="188"/>
        <end position="411"/>
    </location>
</feature>
<dbReference type="GO" id="GO:0005829">
    <property type="term" value="C:cytosol"/>
    <property type="evidence" value="ECO:0007669"/>
    <property type="project" value="TreeGrafter"/>
</dbReference>
<proteinExistence type="predicted"/>
<sequence>MGQISLAHFCESHGPTFIFCTEASYSPCTICNPCVTPPNEETPRSSCSYNGLYDQQSMRLAERLPQFSSPFETPPTSPRSPTSPQSSYFPSFGSSCDGNMSGRRPSSTFDSAIDTVCDNCSFVVPQKTNGGLPTPCVSSPSKHARGRDSCPVLRTSKKVAVWGPRPQCSAFPGSPESSDMSDSEQPPCSPTLAPPGTHNHTLNYISSGQAQSADKYSLLRRSSIRTLSCEMLPTGKSSGPMLFGDPVAGYTIAYIFRLQDPRARGQKRTYALLALAGKDARRANRAMVKITTVFEKIANEIVTLADKVLERESRPATAIPGNPPLSVPNFSSPQKERALSSVASAPASRNITPVSSFLTAKKVDPDGYPRVSRDMMDAKPLTEIVGKDNFFVELHSLFCGILAGLIKDFSR</sequence>
<dbReference type="EMBL" id="ML994252">
    <property type="protein sequence ID" value="KAF2197302.1"/>
    <property type="molecule type" value="Genomic_DNA"/>
</dbReference>
<protein>
    <recommendedName>
        <fullName evidence="2">UDENN FLCN/SMCR8-type domain-containing protein</fullName>
    </recommendedName>
</protein>
<dbReference type="PANTHER" id="PTHR31441">
    <property type="entry name" value="FOLLICULIN FAMILY MEMBER"/>
    <property type="match status" value="1"/>
</dbReference>
<dbReference type="InterPro" id="IPR037520">
    <property type="entry name" value="Folliculin/SMCR8_longin"/>
</dbReference>
<dbReference type="AlphaFoldDB" id="A0A9P4MNU1"/>
<accession>A0A9P4MNU1</accession>
<feature type="region of interest" description="Disordered" evidence="1">
    <location>
        <begin position="167"/>
        <end position="201"/>
    </location>
</feature>
<evidence type="ECO:0000313" key="3">
    <source>
        <dbReference type="EMBL" id="KAF2197302.1"/>
    </source>
</evidence>
<dbReference type="Proteomes" id="UP000799536">
    <property type="component" value="Unassembled WGS sequence"/>
</dbReference>
<reference evidence="3" key="1">
    <citation type="journal article" date="2020" name="Stud. Mycol.">
        <title>101 Dothideomycetes genomes: a test case for predicting lifestyles and emergence of pathogens.</title>
        <authorList>
            <person name="Haridas S."/>
            <person name="Albert R."/>
            <person name="Binder M."/>
            <person name="Bloem J."/>
            <person name="Labutti K."/>
            <person name="Salamov A."/>
            <person name="Andreopoulos B."/>
            <person name="Baker S."/>
            <person name="Barry K."/>
            <person name="Bills G."/>
            <person name="Bluhm B."/>
            <person name="Cannon C."/>
            <person name="Castanera R."/>
            <person name="Culley D."/>
            <person name="Daum C."/>
            <person name="Ezra D."/>
            <person name="Gonzalez J."/>
            <person name="Henrissat B."/>
            <person name="Kuo A."/>
            <person name="Liang C."/>
            <person name="Lipzen A."/>
            <person name="Lutzoni F."/>
            <person name="Magnuson J."/>
            <person name="Mondo S."/>
            <person name="Nolan M."/>
            <person name="Ohm R."/>
            <person name="Pangilinan J."/>
            <person name="Park H.-J."/>
            <person name="Ramirez L."/>
            <person name="Alfaro M."/>
            <person name="Sun H."/>
            <person name="Tritt A."/>
            <person name="Yoshinaga Y."/>
            <person name="Zwiers L.-H."/>
            <person name="Turgeon B."/>
            <person name="Goodwin S."/>
            <person name="Spatafora J."/>
            <person name="Crous P."/>
            <person name="Grigoriev I."/>
        </authorList>
    </citation>
    <scope>NUCLEOTIDE SEQUENCE</scope>
    <source>
        <strain evidence="3">ATCC 74209</strain>
    </source>
</reference>
<name>A0A9P4MNU1_9PLEO</name>